<evidence type="ECO:0000313" key="2">
    <source>
        <dbReference type="EMBL" id="TKS57269.1"/>
    </source>
</evidence>
<protein>
    <recommendedName>
        <fullName evidence="4">Beta-carotene 15,15'-monooxygenase</fullName>
    </recommendedName>
</protein>
<feature type="transmembrane region" description="Helical" evidence="1">
    <location>
        <begin position="163"/>
        <end position="186"/>
    </location>
</feature>
<proteinExistence type="predicted"/>
<gene>
    <name evidence="2" type="ORF">FCN74_02290</name>
</gene>
<feature type="transmembrane region" description="Helical" evidence="1">
    <location>
        <begin position="242"/>
        <end position="262"/>
    </location>
</feature>
<comment type="caution">
    <text evidence="2">The sequence shown here is derived from an EMBL/GenBank/DDBJ whole genome shotgun (WGS) entry which is preliminary data.</text>
</comment>
<feature type="transmembrane region" description="Helical" evidence="1">
    <location>
        <begin position="77"/>
        <end position="110"/>
    </location>
</feature>
<evidence type="ECO:0008006" key="4">
    <source>
        <dbReference type="Google" id="ProtNLM"/>
    </source>
</evidence>
<feature type="transmembrane region" description="Helical" evidence="1">
    <location>
        <begin position="130"/>
        <end position="156"/>
    </location>
</feature>
<reference evidence="2 3" key="1">
    <citation type="submission" date="2019-04" db="EMBL/GenBank/DDBJ databases">
        <title>Psychroflexus halotolerans sp. nov., isolated from a marine solar saltern.</title>
        <authorList>
            <person name="Feng X."/>
        </authorList>
    </citation>
    <scope>NUCLEOTIDE SEQUENCE [LARGE SCALE GENOMIC DNA]</scope>
    <source>
        <strain evidence="2 3">WDS2C27</strain>
    </source>
</reference>
<dbReference type="Proteomes" id="UP000306552">
    <property type="component" value="Unassembled WGS sequence"/>
</dbReference>
<evidence type="ECO:0000313" key="3">
    <source>
        <dbReference type="Proteomes" id="UP000306552"/>
    </source>
</evidence>
<evidence type="ECO:0000256" key="1">
    <source>
        <dbReference type="SAM" id="Phobius"/>
    </source>
</evidence>
<feature type="transmembrane region" description="Helical" evidence="1">
    <location>
        <begin position="212"/>
        <end position="230"/>
    </location>
</feature>
<keyword evidence="3" id="KW-1185">Reference proteome</keyword>
<keyword evidence="1" id="KW-0812">Transmembrane</keyword>
<dbReference type="EMBL" id="SWMU01000001">
    <property type="protein sequence ID" value="TKS57269.1"/>
    <property type="molecule type" value="Genomic_DNA"/>
</dbReference>
<feature type="transmembrane region" description="Helical" evidence="1">
    <location>
        <begin position="268"/>
        <end position="285"/>
    </location>
</feature>
<feature type="transmembrane region" description="Helical" evidence="1">
    <location>
        <begin position="42"/>
        <end position="65"/>
    </location>
</feature>
<dbReference type="AlphaFoldDB" id="A0A4U5TSJ0"/>
<organism evidence="2 3">
    <name type="scientific">Mesohalobacter halotolerans</name>
    <dbReference type="NCBI Taxonomy" id="1883405"/>
    <lineage>
        <taxon>Bacteria</taxon>
        <taxon>Pseudomonadati</taxon>
        <taxon>Bacteroidota</taxon>
        <taxon>Flavobacteriia</taxon>
        <taxon>Flavobacteriales</taxon>
        <taxon>Flavobacteriaceae</taxon>
        <taxon>Mesohalobacter</taxon>
    </lineage>
</organism>
<dbReference type="RefSeq" id="WP_138930972.1">
    <property type="nucleotide sequence ID" value="NZ_SWMU01000001.1"/>
</dbReference>
<sequence>MTDMIVNFFKQSKPIVFVVLLFLLSLIFTVEALQVITFPLNWATIGLVVTKYLLLVLCYIMFDYALKHFEIQKGHSFGGLFFILMSSFIMPEILDSYIIFGYVLFLIGLLRLLNVVNSDYPTMTIFEAVFFFFFASLFYQPFLFVLILVLVVTLVFTSPHWRYFLVPLLAISSVIVLLEMFNIFWYNEPLMVDSFWPQWEFKIYTFSSKPQLFSFLIWVLSTLIFVYQAFKVIQKRALYHQKMATSFLYLALLAFMSSWFSISNLEGLWMMSTIPISIYLGDFIFRLRKKFWKEVLLYAFIAFVVVFNLL</sequence>
<keyword evidence="1" id="KW-0472">Membrane</keyword>
<accession>A0A4U5TSJ0</accession>
<name>A0A4U5TSJ0_9FLAO</name>
<feature type="transmembrane region" description="Helical" evidence="1">
    <location>
        <begin position="292"/>
        <end position="309"/>
    </location>
</feature>
<dbReference type="OrthoDB" id="9828967at2"/>
<keyword evidence="1" id="KW-1133">Transmembrane helix</keyword>